<organism evidence="1 2">
    <name type="scientific">Paenibacillus sepulcri</name>
    <dbReference type="NCBI Taxonomy" id="359917"/>
    <lineage>
        <taxon>Bacteria</taxon>
        <taxon>Bacillati</taxon>
        <taxon>Bacillota</taxon>
        <taxon>Bacilli</taxon>
        <taxon>Bacillales</taxon>
        <taxon>Paenibacillaceae</taxon>
        <taxon>Paenibacillus</taxon>
    </lineage>
</organism>
<sequence>LRILAGGGMAAEGIADFVRQTEVTEVHFGTAVRLGRSTLAPIDPAALRALADTLHEGAAN</sequence>
<feature type="non-terminal residue" evidence="1">
    <location>
        <position position="1"/>
    </location>
</feature>
<gene>
    <name evidence="1" type="ORF">K0U00_46935</name>
</gene>
<dbReference type="EMBL" id="JAHZIK010003111">
    <property type="protein sequence ID" value="MBW7461620.1"/>
    <property type="molecule type" value="Genomic_DNA"/>
</dbReference>
<dbReference type="InterPro" id="IPR036822">
    <property type="entry name" value="CutC-like_dom_sf"/>
</dbReference>
<name>A0ABS7CL01_9BACL</name>
<dbReference type="Gene3D" id="3.20.20.380">
    <property type="entry name" value="Copper homeostasis (CutC) domain"/>
    <property type="match status" value="1"/>
</dbReference>
<dbReference type="Proteomes" id="UP001519887">
    <property type="component" value="Unassembled WGS sequence"/>
</dbReference>
<accession>A0ABS7CL01</accession>
<comment type="caution">
    <text evidence="1">The sequence shown here is derived from an EMBL/GenBank/DDBJ whole genome shotgun (WGS) entry which is preliminary data.</text>
</comment>
<evidence type="ECO:0000313" key="1">
    <source>
        <dbReference type="EMBL" id="MBW7461620.1"/>
    </source>
</evidence>
<proteinExistence type="predicted"/>
<evidence type="ECO:0000313" key="2">
    <source>
        <dbReference type="Proteomes" id="UP001519887"/>
    </source>
</evidence>
<reference evidence="1 2" key="1">
    <citation type="submission" date="2021-07" db="EMBL/GenBank/DDBJ databases">
        <title>Paenibacillus radiodurans sp. nov., isolated from the southeastern edge of Tengger Desert.</title>
        <authorList>
            <person name="Zhang G."/>
        </authorList>
    </citation>
    <scope>NUCLEOTIDE SEQUENCE [LARGE SCALE GENOMIC DNA]</scope>
    <source>
        <strain evidence="1 2">CCM 7311</strain>
    </source>
</reference>
<protein>
    <submittedName>
        <fullName evidence="1">Copper homeostasis protein CutC</fullName>
    </submittedName>
</protein>
<keyword evidence="2" id="KW-1185">Reference proteome</keyword>